<dbReference type="SUPFAM" id="SSF55811">
    <property type="entry name" value="Nudix"/>
    <property type="match status" value="1"/>
</dbReference>
<comment type="cofactor">
    <cofactor evidence="1">
        <name>Mn(2+)</name>
        <dbReference type="ChEBI" id="CHEBI:29035"/>
    </cofactor>
</comment>
<comment type="cofactor">
    <cofactor evidence="2">
        <name>Mg(2+)</name>
        <dbReference type="ChEBI" id="CHEBI:18420"/>
    </cofactor>
</comment>
<gene>
    <name evidence="8" type="ORF">FB384_002155</name>
</gene>
<keyword evidence="6" id="KW-0464">Manganese</keyword>
<evidence type="ECO:0000256" key="5">
    <source>
        <dbReference type="ARBA" id="ARBA00022842"/>
    </source>
</evidence>
<evidence type="ECO:0000313" key="8">
    <source>
        <dbReference type="EMBL" id="MBB3663251.1"/>
    </source>
</evidence>
<dbReference type="PANTHER" id="PTHR12318">
    <property type="entry name" value="TESTOSTERONE-REGULATED PROTEIN RP2"/>
    <property type="match status" value="1"/>
</dbReference>
<evidence type="ECO:0000256" key="4">
    <source>
        <dbReference type="ARBA" id="ARBA00022801"/>
    </source>
</evidence>
<comment type="caution">
    <text evidence="8">The sequence shown here is derived from an EMBL/GenBank/DDBJ whole genome shotgun (WGS) entry which is preliminary data.</text>
</comment>
<evidence type="ECO:0000313" key="9">
    <source>
        <dbReference type="Proteomes" id="UP000564573"/>
    </source>
</evidence>
<evidence type="ECO:0000256" key="6">
    <source>
        <dbReference type="ARBA" id="ARBA00023211"/>
    </source>
</evidence>
<keyword evidence="9" id="KW-1185">Reference proteome</keyword>
<keyword evidence="3" id="KW-0479">Metal-binding</keyword>
<dbReference type="EMBL" id="JACIBS010000001">
    <property type="protein sequence ID" value="MBB3663251.1"/>
    <property type="molecule type" value="Genomic_DNA"/>
</dbReference>
<dbReference type="GO" id="GO:0016818">
    <property type="term" value="F:hydrolase activity, acting on acid anhydrides, in phosphorus-containing anhydrides"/>
    <property type="evidence" value="ECO:0007669"/>
    <property type="project" value="InterPro"/>
</dbReference>
<keyword evidence="4" id="KW-0378">Hydrolase</keyword>
<evidence type="ECO:0000256" key="2">
    <source>
        <dbReference type="ARBA" id="ARBA00001946"/>
    </source>
</evidence>
<reference evidence="8 9" key="1">
    <citation type="submission" date="2020-08" db="EMBL/GenBank/DDBJ databases">
        <title>Sequencing the genomes of 1000 actinobacteria strains.</title>
        <authorList>
            <person name="Klenk H.-P."/>
        </authorList>
    </citation>
    <scope>NUCLEOTIDE SEQUENCE [LARGE SCALE GENOMIC DNA]</scope>
    <source>
        <strain evidence="8 9">DSM 45267</strain>
    </source>
</reference>
<proteinExistence type="predicted"/>
<protein>
    <submittedName>
        <fullName evidence="8">8-oxo-dGTP pyrophosphatase MutT (NUDIX family)</fullName>
    </submittedName>
</protein>
<sequence length="276" mass="29272">MSANFHLPRSAVPDAMFGGAGSADAAHSQERPVPAREAATVMLLRDTPSGVEVFLQRRVAAMKFAAGMTVFPGGGVDERDADASIAWAGPPAAQWAEWFGCDERLARALVCAAVREMFEESGVLLAGQGPGTIVGDTSGYADARAALVARELSLAAFLADAGLTLRGDLLRPWANWVTPEREKRRYDTKFFVAALPAGQRADGDTTEAAESGWRTPADAMADGEAGRSMLMPPTWAMLADLAACRDVAEVLATDRTPVPKLMPTLRLDGESVLVEL</sequence>
<dbReference type="PANTHER" id="PTHR12318:SF0">
    <property type="entry name" value="ACYL-COENZYME A DIPHOSPHATASE NUDT19"/>
    <property type="match status" value="1"/>
</dbReference>
<dbReference type="InterPro" id="IPR000086">
    <property type="entry name" value="NUDIX_hydrolase_dom"/>
</dbReference>
<name>A0A839XKH1_9PSEU</name>
<evidence type="ECO:0000259" key="7">
    <source>
        <dbReference type="PROSITE" id="PS51462"/>
    </source>
</evidence>
<dbReference type="Gene3D" id="3.90.79.10">
    <property type="entry name" value="Nucleoside Triphosphate Pyrophosphohydrolase"/>
    <property type="match status" value="1"/>
</dbReference>
<dbReference type="AlphaFoldDB" id="A0A839XKH1"/>
<dbReference type="InterPro" id="IPR039121">
    <property type="entry name" value="NUDT19"/>
</dbReference>
<evidence type="ECO:0000256" key="1">
    <source>
        <dbReference type="ARBA" id="ARBA00001936"/>
    </source>
</evidence>
<dbReference type="InterPro" id="IPR015797">
    <property type="entry name" value="NUDIX_hydrolase-like_dom_sf"/>
</dbReference>
<keyword evidence="5" id="KW-0460">Magnesium</keyword>
<organism evidence="8 9">
    <name type="scientific">Prauserella sediminis</name>
    <dbReference type="NCBI Taxonomy" id="577680"/>
    <lineage>
        <taxon>Bacteria</taxon>
        <taxon>Bacillati</taxon>
        <taxon>Actinomycetota</taxon>
        <taxon>Actinomycetes</taxon>
        <taxon>Pseudonocardiales</taxon>
        <taxon>Pseudonocardiaceae</taxon>
        <taxon>Prauserella</taxon>
        <taxon>Prauserella salsuginis group</taxon>
    </lineage>
</organism>
<evidence type="ECO:0000256" key="3">
    <source>
        <dbReference type="ARBA" id="ARBA00022723"/>
    </source>
</evidence>
<feature type="domain" description="Nudix hydrolase" evidence="7">
    <location>
        <begin position="34"/>
        <end position="243"/>
    </location>
</feature>
<dbReference type="GO" id="GO:0046872">
    <property type="term" value="F:metal ion binding"/>
    <property type="evidence" value="ECO:0007669"/>
    <property type="project" value="UniProtKB-KW"/>
</dbReference>
<dbReference type="PROSITE" id="PS51462">
    <property type="entry name" value="NUDIX"/>
    <property type="match status" value="1"/>
</dbReference>
<accession>A0A839XKH1</accession>
<dbReference type="CDD" id="cd18870">
    <property type="entry name" value="NUDIX_AcylCoAdiphos_Nudt19"/>
    <property type="match status" value="1"/>
</dbReference>
<dbReference type="Proteomes" id="UP000564573">
    <property type="component" value="Unassembled WGS sequence"/>
</dbReference>